<dbReference type="RefSeq" id="WP_142581539.1">
    <property type="nucleotide sequence ID" value="NZ_CABFPH010000004.1"/>
</dbReference>
<dbReference type="EMBL" id="CABFPH010000004">
    <property type="protein sequence ID" value="VUD69942.1"/>
    <property type="molecule type" value="Genomic_DNA"/>
</dbReference>
<dbReference type="OrthoDB" id="7995652at2"/>
<feature type="chain" id="PRO_5021210400" evidence="1">
    <location>
        <begin position="20"/>
        <end position="133"/>
    </location>
</feature>
<dbReference type="Proteomes" id="UP000410984">
    <property type="component" value="Unassembled WGS sequence"/>
</dbReference>
<evidence type="ECO:0000313" key="2">
    <source>
        <dbReference type="EMBL" id="VUD69942.1"/>
    </source>
</evidence>
<reference evidence="2 3" key="1">
    <citation type="submission" date="2019-06" db="EMBL/GenBank/DDBJ databases">
        <authorList>
            <person name="Rodrigo-Torres L."/>
            <person name="Arahal R. D."/>
            <person name="Lucena T."/>
        </authorList>
    </citation>
    <scope>NUCLEOTIDE SEQUENCE [LARGE SCALE GENOMIC DNA]</scope>
    <source>
        <strain evidence="2 3">SB0023/3</strain>
    </source>
</reference>
<keyword evidence="3" id="KW-1185">Reference proteome</keyword>
<sequence>MRAVIAIAVVALSIIPAHAQSKRPVLCVEDSAVGLGNSIEGDDIKPAVFVRQTFSLTVSGDYMTLISSGRSEFYECSAANPRLNEGRPRNTIKCQNGIYFITLDLNRNRFVRAQLNPEDRAAVRVSYGSCKPI</sequence>
<name>A0A509E751_9HYPH</name>
<evidence type="ECO:0000313" key="3">
    <source>
        <dbReference type="Proteomes" id="UP000410984"/>
    </source>
</evidence>
<feature type="signal peptide" evidence="1">
    <location>
        <begin position="1"/>
        <end position="19"/>
    </location>
</feature>
<protein>
    <submittedName>
        <fullName evidence="2">Uncharacterized protein</fullName>
    </submittedName>
</protein>
<keyword evidence="1" id="KW-0732">Signal</keyword>
<dbReference type="AlphaFoldDB" id="A0A509E751"/>
<accession>A0A509E751</accession>
<gene>
    <name evidence="2" type="ORF">MET9862_00502</name>
</gene>
<organism evidence="2 3">
    <name type="scientific">Methylobacterium symbioticum</name>
    <dbReference type="NCBI Taxonomy" id="2584084"/>
    <lineage>
        <taxon>Bacteria</taxon>
        <taxon>Pseudomonadati</taxon>
        <taxon>Pseudomonadota</taxon>
        <taxon>Alphaproteobacteria</taxon>
        <taxon>Hyphomicrobiales</taxon>
        <taxon>Methylobacteriaceae</taxon>
        <taxon>Methylobacterium</taxon>
    </lineage>
</organism>
<evidence type="ECO:0000256" key="1">
    <source>
        <dbReference type="SAM" id="SignalP"/>
    </source>
</evidence>
<proteinExistence type="predicted"/>